<dbReference type="InterPro" id="IPR012337">
    <property type="entry name" value="RNaseH-like_sf"/>
</dbReference>
<dbReference type="PROSITE" id="PS50994">
    <property type="entry name" value="INTEGRASE"/>
    <property type="match status" value="1"/>
</dbReference>
<dbReference type="InterPro" id="IPR036397">
    <property type="entry name" value="RNaseH_sf"/>
</dbReference>
<dbReference type="Gene3D" id="3.30.420.10">
    <property type="entry name" value="Ribonuclease H-like superfamily/Ribonuclease H"/>
    <property type="match status" value="1"/>
</dbReference>
<dbReference type="EMBL" id="PFOB01000055">
    <property type="protein sequence ID" value="PIZ62445.1"/>
    <property type="molecule type" value="Genomic_DNA"/>
</dbReference>
<reference evidence="3" key="1">
    <citation type="submission" date="2017-09" db="EMBL/GenBank/DDBJ databases">
        <title>Depth-based differentiation of microbial function through sediment-hosted aquifers and enrichment of novel symbionts in the deep terrestrial subsurface.</title>
        <authorList>
            <person name="Probst A.J."/>
            <person name="Ladd B."/>
            <person name="Jarett J.K."/>
            <person name="Geller-Mcgrath D.E."/>
            <person name="Sieber C.M.K."/>
            <person name="Emerson J.B."/>
            <person name="Anantharaman K."/>
            <person name="Thomas B.C."/>
            <person name="Malmstrom R."/>
            <person name="Stieglmeier M."/>
            <person name="Klingl A."/>
            <person name="Woyke T."/>
            <person name="Ryan C.M."/>
            <person name="Banfield J.F."/>
        </authorList>
    </citation>
    <scope>NUCLEOTIDE SEQUENCE [LARGE SCALE GENOMIC DNA]</scope>
</reference>
<feature type="domain" description="Integrase catalytic" evidence="1">
    <location>
        <begin position="142"/>
        <end position="323"/>
    </location>
</feature>
<sequence length="435" mass="50730">MAHKINLTSEEETKGRVIKLVLEKKITNDVAAKQLEISVRQVKRLKSKVKTEGIKAVIHGLKGRMGNHQIEPLTKERALTLIKEKYHDFKPTFASEKLAERDGVSVHPETLRLWMIEDNQWKARSHKKTGQHHSWRARKECYGEMEQFDGSYHFWLEDRYNDSEGNPIEMCLLAAIDDATGKITKAYFAPHEGVISVFQFWKTYVILKGKPVCIYLDKFSTYKINHKEAVDNQELLTQFQRAMRQLGVNPIPANSPQAKGRIERLFQTLQDRLIKEMRLVNIKTPDEANTFLQEVFIPKFNERFTVIPAKEGDAHRELTKQDIQNLNRIFSVQSERAINNDFTVQFKTKWYQLKEIQPTTVRPKEHLTVEEWIDGTLHFNLREYDLSVFPLPERPQKMKTYPVILTSHKLNWNAPANHPWNTSISDKSNLSLDTV</sequence>
<comment type="caution">
    <text evidence="2">The sequence shown here is derived from an EMBL/GenBank/DDBJ whole genome shotgun (WGS) entry which is preliminary data.</text>
</comment>
<evidence type="ECO:0000313" key="2">
    <source>
        <dbReference type="EMBL" id="PIZ62445.1"/>
    </source>
</evidence>
<protein>
    <recommendedName>
        <fullName evidence="1">Integrase catalytic domain-containing protein</fullName>
    </recommendedName>
</protein>
<dbReference type="InterPro" id="IPR001584">
    <property type="entry name" value="Integrase_cat-core"/>
</dbReference>
<accession>A0A2M7TXD8</accession>
<dbReference type="Proteomes" id="UP000228503">
    <property type="component" value="Unassembled WGS sequence"/>
</dbReference>
<dbReference type="NCBIfam" id="NF033594">
    <property type="entry name" value="transpos_ISNCY_2"/>
    <property type="match status" value="1"/>
</dbReference>
<dbReference type="PANTHER" id="PTHR35004:SF7">
    <property type="entry name" value="INTEGRASE PROTEIN"/>
    <property type="match status" value="1"/>
</dbReference>
<dbReference type="PANTHER" id="PTHR35004">
    <property type="entry name" value="TRANSPOSASE RV3428C-RELATED"/>
    <property type="match status" value="1"/>
</dbReference>
<evidence type="ECO:0000259" key="1">
    <source>
        <dbReference type="PROSITE" id="PS50994"/>
    </source>
</evidence>
<dbReference type="GO" id="GO:0003676">
    <property type="term" value="F:nucleic acid binding"/>
    <property type="evidence" value="ECO:0007669"/>
    <property type="project" value="InterPro"/>
</dbReference>
<dbReference type="InterPro" id="IPR047797">
    <property type="entry name" value="ISNCY_transpos"/>
</dbReference>
<dbReference type="GO" id="GO:0015074">
    <property type="term" value="P:DNA integration"/>
    <property type="evidence" value="ECO:0007669"/>
    <property type="project" value="InterPro"/>
</dbReference>
<gene>
    <name evidence="2" type="ORF">COY16_04335</name>
</gene>
<name>A0A2M7TXD8_9BACT</name>
<dbReference type="AlphaFoldDB" id="A0A2M7TXD8"/>
<organism evidence="2 3">
    <name type="scientific">Candidatus Roizmanbacteria bacterium CG_4_10_14_0_2_um_filter_39_13</name>
    <dbReference type="NCBI Taxonomy" id="1974825"/>
    <lineage>
        <taxon>Bacteria</taxon>
        <taxon>Candidatus Roizmaniibacteriota</taxon>
    </lineage>
</organism>
<dbReference type="SUPFAM" id="SSF53098">
    <property type="entry name" value="Ribonuclease H-like"/>
    <property type="match status" value="1"/>
</dbReference>
<evidence type="ECO:0000313" key="3">
    <source>
        <dbReference type="Proteomes" id="UP000228503"/>
    </source>
</evidence>
<proteinExistence type="predicted"/>